<comment type="caution">
    <text evidence="2">The sequence shown here is derived from an EMBL/GenBank/DDBJ whole genome shotgun (WGS) entry which is preliminary data.</text>
</comment>
<organism evidence="2 3">
    <name type="scientific">Prorocentrum cordatum</name>
    <dbReference type="NCBI Taxonomy" id="2364126"/>
    <lineage>
        <taxon>Eukaryota</taxon>
        <taxon>Sar</taxon>
        <taxon>Alveolata</taxon>
        <taxon>Dinophyceae</taxon>
        <taxon>Prorocentrales</taxon>
        <taxon>Prorocentraceae</taxon>
        <taxon>Prorocentrum</taxon>
    </lineage>
</organism>
<dbReference type="Proteomes" id="UP001189429">
    <property type="component" value="Unassembled WGS sequence"/>
</dbReference>
<gene>
    <name evidence="2" type="ORF">PCOR1329_LOCUS13780</name>
</gene>
<accession>A0ABN9QPI1</accession>
<protein>
    <submittedName>
        <fullName evidence="2">Uncharacterized protein</fullName>
    </submittedName>
</protein>
<name>A0ABN9QPI1_9DINO</name>
<evidence type="ECO:0000256" key="1">
    <source>
        <dbReference type="SAM" id="MobiDB-lite"/>
    </source>
</evidence>
<feature type="compositionally biased region" description="Basic and acidic residues" evidence="1">
    <location>
        <begin position="78"/>
        <end position="98"/>
    </location>
</feature>
<reference evidence="2" key="1">
    <citation type="submission" date="2023-10" db="EMBL/GenBank/DDBJ databases">
        <authorList>
            <person name="Chen Y."/>
            <person name="Shah S."/>
            <person name="Dougan E. K."/>
            <person name="Thang M."/>
            <person name="Chan C."/>
        </authorList>
    </citation>
    <scope>NUCLEOTIDE SEQUENCE [LARGE SCALE GENOMIC DNA]</scope>
</reference>
<evidence type="ECO:0000313" key="2">
    <source>
        <dbReference type="EMBL" id="CAK0808091.1"/>
    </source>
</evidence>
<proteinExistence type="predicted"/>
<feature type="region of interest" description="Disordered" evidence="1">
    <location>
        <begin position="126"/>
        <end position="182"/>
    </location>
</feature>
<feature type="region of interest" description="Disordered" evidence="1">
    <location>
        <begin position="78"/>
        <end position="103"/>
    </location>
</feature>
<dbReference type="EMBL" id="CAUYUJ010004091">
    <property type="protein sequence ID" value="CAK0808091.1"/>
    <property type="molecule type" value="Genomic_DNA"/>
</dbReference>
<evidence type="ECO:0000313" key="3">
    <source>
        <dbReference type="Proteomes" id="UP001189429"/>
    </source>
</evidence>
<sequence>DGIQADKEKIIESRSLCERAGDYKVGISSRPKKANGGWEVHIQCRGAQKWSKLSSGMDPIGDGSLEAAVVHANGMAKKMHEASEHDHDHEAVGDTQVERDEEVPDADMAKILDGGGPLEAEMAKILENEGCDGDNGSQKTTDAGETVVGDDIEVENNLDKPEKRRRMTEPLDDAQGDGHFGA</sequence>
<keyword evidence="3" id="KW-1185">Reference proteome</keyword>
<feature type="non-terminal residue" evidence="2">
    <location>
        <position position="1"/>
    </location>
</feature>